<reference evidence="1 2" key="1">
    <citation type="submission" date="2020-02" db="EMBL/GenBank/DDBJ databases">
        <title>Characterization of vanA genotype vancomycin-resistant Enterococcus saigonensis VE80.</title>
        <authorList>
            <person name="Harada T."/>
            <person name="Motooka D."/>
            <person name="Nakamura S."/>
            <person name="Yamamoto Y."/>
            <person name="Kawahara R."/>
            <person name="Kawatsu K."/>
        </authorList>
    </citation>
    <scope>NUCLEOTIDE SEQUENCE [LARGE SCALE GENOMIC DNA]</scope>
    <source>
        <strain evidence="1 2">VE80</strain>
    </source>
</reference>
<protein>
    <recommendedName>
        <fullName evidence="3">Lipoprotein</fullName>
    </recommendedName>
</protein>
<evidence type="ECO:0000313" key="2">
    <source>
        <dbReference type="Proteomes" id="UP000502998"/>
    </source>
</evidence>
<accession>A0A679IEB9</accession>
<dbReference type="AlphaFoldDB" id="A0A679IEB9"/>
<organism evidence="1 2">
    <name type="scientific">Enterococcus saigonensis</name>
    <dbReference type="NCBI Taxonomy" id="1805431"/>
    <lineage>
        <taxon>Bacteria</taxon>
        <taxon>Bacillati</taxon>
        <taxon>Bacillota</taxon>
        <taxon>Bacilli</taxon>
        <taxon>Lactobacillales</taxon>
        <taxon>Enterococcaceae</taxon>
        <taxon>Enterococcus</taxon>
    </lineage>
</organism>
<dbReference type="PROSITE" id="PS51257">
    <property type="entry name" value="PROKAR_LIPOPROTEIN"/>
    <property type="match status" value="1"/>
</dbReference>
<sequence>MKKVMLGLFLGTVLLTGCSSNEIEGNISVDNDEAIYAYVGGSGKNIDSLEAKTSDGSIFKGEKNGDDFQIAIPFLGVDQNVTVTFKNDDSSLDKDVTIDAKEKIDDYENFAYMMNSVISSINDNAKTSFPESVDDGFMDVASENGVTTTVNVYDGNIIGLEMRTEGDANQELPTILAAFQGVYEAENKRVAEAYNNILESKEETSFTSNGYVFNFEYNGDTLFADVYKD</sequence>
<evidence type="ECO:0000313" key="1">
    <source>
        <dbReference type="EMBL" id="BCA86689.1"/>
    </source>
</evidence>
<dbReference type="Proteomes" id="UP000502998">
    <property type="component" value="Chromosome"/>
</dbReference>
<evidence type="ECO:0008006" key="3">
    <source>
        <dbReference type="Google" id="ProtNLM"/>
    </source>
</evidence>
<name>A0A679IEB9_9ENTE</name>
<dbReference type="KEGG" id="esg:EsVE80_22120"/>
<keyword evidence="2" id="KW-1185">Reference proteome</keyword>
<gene>
    <name evidence="1" type="ORF">EsVE80_22120</name>
</gene>
<dbReference type="RefSeq" id="WP_173103801.1">
    <property type="nucleotide sequence ID" value="NZ_AP022822.1"/>
</dbReference>
<proteinExistence type="predicted"/>
<dbReference type="EMBL" id="AP022822">
    <property type="protein sequence ID" value="BCA86689.1"/>
    <property type="molecule type" value="Genomic_DNA"/>
</dbReference>